<feature type="domain" description="FAD/NAD(P)-binding" evidence="1">
    <location>
        <begin position="26"/>
        <end position="317"/>
    </location>
</feature>
<protein>
    <recommendedName>
        <fullName evidence="1">FAD/NAD(P)-binding domain-containing protein</fullName>
    </recommendedName>
</protein>
<dbReference type="Gene3D" id="3.50.50.60">
    <property type="entry name" value="FAD/NAD(P)-binding domain"/>
    <property type="match status" value="2"/>
</dbReference>
<dbReference type="SUPFAM" id="SSF51971">
    <property type="entry name" value="Nucleotide-binding domain"/>
    <property type="match status" value="1"/>
</dbReference>
<dbReference type="PRINTS" id="PR00419">
    <property type="entry name" value="ADXRDTASE"/>
</dbReference>
<gene>
    <name evidence="2" type="ORF">KDI_22540</name>
</gene>
<dbReference type="InterPro" id="IPR036188">
    <property type="entry name" value="FAD/NAD-bd_sf"/>
</dbReference>
<dbReference type="InterPro" id="IPR023753">
    <property type="entry name" value="FAD/NAD-binding_dom"/>
</dbReference>
<accession>A0A5A5TB14</accession>
<reference evidence="2 3" key="1">
    <citation type="submission" date="2019-01" db="EMBL/GenBank/DDBJ databases">
        <title>Draft genome sequence of Dictyobacter sp. Uno17.</title>
        <authorList>
            <person name="Wang C.M."/>
            <person name="Zheng Y."/>
            <person name="Sakai Y."/>
            <person name="Abe K."/>
            <person name="Yokota A."/>
            <person name="Yabe S."/>
        </authorList>
    </citation>
    <scope>NUCLEOTIDE SEQUENCE [LARGE SCALE GENOMIC DNA]</scope>
    <source>
        <strain evidence="2 3">Uno17</strain>
    </source>
</reference>
<name>A0A5A5TB14_9CHLR</name>
<evidence type="ECO:0000313" key="2">
    <source>
        <dbReference type="EMBL" id="GCF08690.1"/>
    </source>
</evidence>
<dbReference type="EMBL" id="BIXY01000028">
    <property type="protein sequence ID" value="GCF08690.1"/>
    <property type="molecule type" value="Genomic_DNA"/>
</dbReference>
<dbReference type="PANTHER" id="PTHR42783:SF3">
    <property type="entry name" value="GLUTAMATE SYNTHASE [NADPH] SMALL CHAIN-RELATED"/>
    <property type="match status" value="1"/>
</dbReference>
<organism evidence="2 3">
    <name type="scientific">Dictyobacter arantiisoli</name>
    <dbReference type="NCBI Taxonomy" id="2014874"/>
    <lineage>
        <taxon>Bacteria</taxon>
        <taxon>Bacillati</taxon>
        <taxon>Chloroflexota</taxon>
        <taxon>Ktedonobacteria</taxon>
        <taxon>Ktedonobacterales</taxon>
        <taxon>Dictyobacteraceae</taxon>
        <taxon>Dictyobacter</taxon>
    </lineage>
</organism>
<sequence>MSTGGIRHEIWSSVNPTSRETHLDHRVAIIGAGPTGLRAAYSLIKRGYQVTLFDILAHPGGALVDAIPSSRLPRALITHDVALLQKLGVEFRLQTELGQNLSFPEVLRTFGAVLLATGTHHVCHLHISGETLLSGILPARQFLHAIAIGSVVPIGRNVVVIGGDRTAVFAARAALKAGARTVQIAFAGNRAMMTASADEVEAALCDGIQLREQVSARSFIGTEEATLQAVRCYETIVTTSKWEQAPIPKRVLGTNVVLPADMSLIAAGELPDHSFLPPMLLAQRFWPAINAYENAVYAKNIPGLFIAGGLLYGTGTIALALKHGEQAARMIDAFMCGIPLSDVPELSGDELALTVALPMLKLTQRTSTTSNR</sequence>
<dbReference type="Pfam" id="PF07992">
    <property type="entry name" value="Pyr_redox_2"/>
    <property type="match status" value="1"/>
</dbReference>
<dbReference type="Proteomes" id="UP000322530">
    <property type="component" value="Unassembled WGS sequence"/>
</dbReference>
<evidence type="ECO:0000313" key="3">
    <source>
        <dbReference type="Proteomes" id="UP000322530"/>
    </source>
</evidence>
<dbReference type="OrthoDB" id="9803192at2"/>
<dbReference type="PANTHER" id="PTHR42783">
    <property type="entry name" value="GLUTAMATE SYNTHASE [NADPH] SMALL CHAIN"/>
    <property type="match status" value="1"/>
</dbReference>
<evidence type="ECO:0000259" key="1">
    <source>
        <dbReference type="Pfam" id="PF07992"/>
    </source>
</evidence>
<proteinExistence type="predicted"/>
<dbReference type="RefSeq" id="WP_149401666.1">
    <property type="nucleotide sequence ID" value="NZ_BIXY01000028.1"/>
</dbReference>
<dbReference type="AlphaFoldDB" id="A0A5A5TB14"/>
<dbReference type="GO" id="GO:0016491">
    <property type="term" value="F:oxidoreductase activity"/>
    <property type="evidence" value="ECO:0007669"/>
    <property type="project" value="InterPro"/>
</dbReference>
<keyword evidence="3" id="KW-1185">Reference proteome</keyword>
<comment type="caution">
    <text evidence="2">The sequence shown here is derived from an EMBL/GenBank/DDBJ whole genome shotgun (WGS) entry which is preliminary data.</text>
</comment>